<evidence type="ECO:0000256" key="1">
    <source>
        <dbReference type="ARBA" id="ARBA00022691"/>
    </source>
</evidence>
<keyword evidence="2" id="KW-0479">Metal-binding</keyword>
<keyword evidence="1" id="KW-0949">S-adenosyl-L-methionine</keyword>
<sequence length="342" mass="37530">MSAPPPTGPKGSPVRERHRYLFIRILEACNADCFMCDFALSRDTFRFSREDFAELLPKARAAGVAYVRFTGGEPLMHPDVVDLVRSGTAAGMKMSLITNGSMLPRMAERLAEAGLAQVIVSLDGASAATHDVYRRSPGMFDSGLRGLRAAADLGVLPRVNTVVGPHNYHEMPLLQEVLTRAGVRQWELSALKLDRSITYPDPDDVRRVGDRVYGADPNVLLVPMGKRFYGDEPAEQERYFAESVTPRASLPQCHVADDVIYIDGKYGRMYACSCIPHREGDDGPGGAPLREAGVIDLDTPAFREHADFYRERGPLVCNGCSTTAAGYSDDVARLGTVTAWRY</sequence>
<dbReference type="SUPFAM" id="SSF102114">
    <property type="entry name" value="Radical SAM enzymes"/>
    <property type="match status" value="1"/>
</dbReference>
<keyword evidence="7" id="KW-1185">Reference proteome</keyword>
<dbReference type="Gene3D" id="3.20.20.70">
    <property type="entry name" value="Aldolase class I"/>
    <property type="match status" value="1"/>
</dbReference>
<evidence type="ECO:0000259" key="5">
    <source>
        <dbReference type="PROSITE" id="PS51918"/>
    </source>
</evidence>
<dbReference type="InterPro" id="IPR058240">
    <property type="entry name" value="rSAM_sf"/>
</dbReference>
<dbReference type="PANTHER" id="PTHR11228:SF7">
    <property type="entry name" value="PQQA PEPTIDE CYCLASE"/>
    <property type="match status" value="1"/>
</dbReference>
<dbReference type="EMBL" id="BIFH01000018">
    <property type="protein sequence ID" value="GCD95663.1"/>
    <property type="molecule type" value="Genomic_DNA"/>
</dbReference>
<keyword evidence="3" id="KW-0408">Iron</keyword>
<dbReference type="InterPro" id="IPR007197">
    <property type="entry name" value="rSAM"/>
</dbReference>
<proteinExistence type="predicted"/>
<evidence type="ECO:0000256" key="2">
    <source>
        <dbReference type="ARBA" id="ARBA00022723"/>
    </source>
</evidence>
<dbReference type="PROSITE" id="PS51918">
    <property type="entry name" value="RADICAL_SAM"/>
    <property type="match status" value="1"/>
</dbReference>
<dbReference type="GO" id="GO:0046872">
    <property type="term" value="F:metal ion binding"/>
    <property type="evidence" value="ECO:0007669"/>
    <property type="project" value="UniProtKB-KW"/>
</dbReference>
<dbReference type="CDD" id="cd01335">
    <property type="entry name" value="Radical_SAM"/>
    <property type="match status" value="1"/>
</dbReference>
<gene>
    <name evidence="6" type="primary">mftC</name>
    <name evidence="6" type="ORF">EHYA_03338</name>
</gene>
<dbReference type="SFLD" id="SFLDS00029">
    <property type="entry name" value="Radical_SAM"/>
    <property type="match status" value="1"/>
</dbReference>
<dbReference type="NCBIfam" id="TIGR04466">
    <property type="entry name" value="rSAM_BlsE"/>
    <property type="match status" value="1"/>
</dbReference>
<keyword evidence="4" id="KW-0411">Iron-sulfur</keyword>
<dbReference type="PANTHER" id="PTHR11228">
    <property type="entry name" value="RADICAL SAM DOMAIN PROTEIN"/>
    <property type="match status" value="1"/>
</dbReference>
<organism evidence="6 7">
    <name type="scientific">Embleya hyalina</name>
    <dbReference type="NCBI Taxonomy" id="516124"/>
    <lineage>
        <taxon>Bacteria</taxon>
        <taxon>Bacillati</taxon>
        <taxon>Actinomycetota</taxon>
        <taxon>Actinomycetes</taxon>
        <taxon>Kitasatosporales</taxon>
        <taxon>Streptomycetaceae</taxon>
        <taxon>Embleya</taxon>
    </lineage>
</organism>
<reference evidence="6 7" key="1">
    <citation type="submission" date="2018-12" db="EMBL/GenBank/DDBJ databases">
        <title>Draft genome sequence of Embleya hyalina NBRC 13850T.</title>
        <authorList>
            <person name="Komaki H."/>
            <person name="Hosoyama A."/>
            <person name="Kimura A."/>
            <person name="Ichikawa N."/>
            <person name="Tamura T."/>
        </authorList>
    </citation>
    <scope>NUCLEOTIDE SEQUENCE [LARGE SCALE GENOMIC DNA]</scope>
    <source>
        <strain evidence="6 7">NBRC 13850</strain>
    </source>
</reference>
<protein>
    <submittedName>
        <fullName evidence="6">Putative mycofactocin radical SAM maturase MftC</fullName>
    </submittedName>
</protein>
<dbReference type="AlphaFoldDB" id="A0A401YM22"/>
<dbReference type="Pfam" id="PF04055">
    <property type="entry name" value="Radical_SAM"/>
    <property type="match status" value="1"/>
</dbReference>
<dbReference type="SFLD" id="SFLDF00517">
    <property type="entry name" value="cytosylglucuronate_decarboxyla"/>
    <property type="match status" value="1"/>
</dbReference>
<name>A0A401YM22_9ACTN</name>
<accession>A0A401YM22</accession>
<evidence type="ECO:0000256" key="3">
    <source>
        <dbReference type="ARBA" id="ARBA00023004"/>
    </source>
</evidence>
<dbReference type="InterPro" id="IPR050377">
    <property type="entry name" value="Radical_SAM_PqqE_MftC-like"/>
</dbReference>
<dbReference type="SFLD" id="SFLDG01067">
    <property type="entry name" value="SPASM/twitch_domain_containing"/>
    <property type="match status" value="1"/>
</dbReference>
<evidence type="ECO:0000313" key="6">
    <source>
        <dbReference type="EMBL" id="GCD95663.1"/>
    </source>
</evidence>
<dbReference type="GO" id="GO:0051536">
    <property type="term" value="F:iron-sulfur cluster binding"/>
    <property type="evidence" value="ECO:0007669"/>
    <property type="project" value="UniProtKB-KW"/>
</dbReference>
<dbReference type="GO" id="GO:0003824">
    <property type="term" value="F:catalytic activity"/>
    <property type="evidence" value="ECO:0007669"/>
    <property type="project" value="InterPro"/>
</dbReference>
<evidence type="ECO:0000256" key="4">
    <source>
        <dbReference type="ARBA" id="ARBA00023014"/>
    </source>
</evidence>
<dbReference type="InterPro" id="IPR031014">
    <property type="entry name" value="rSAM_BlsE"/>
</dbReference>
<feature type="domain" description="Radical SAM core" evidence="5">
    <location>
        <begin position="15"/>
        <end position="231"/>
    </location>
</feature>
<dbReference type="InterPro" id="IPR013785">
    <property type="entry name" value="Aldolase_TIM"/>
</dbReference>
<comment type="caution">
    <text evidence="6">The sequence shown here is derived from an EMBL/GenBank/DDBJ whole genome shotgun (WGS) entry which is preliminary data.</text>
</comment>
<dbReference type="Proteomes" id="UP000286931">
    <property type="component" value="Unassembled WGS sequence"/>
</dbReference>
<evidence type="ECO:0000313" key="7">
    <source>
        <dbReference type="Proteomes" id="UP000286931"/>
    </source>
</evidence>